<evidence type="ECO:0000256" key="14">
    <source>
        <dbReference type="ARBA" id="ARBA00049187"/>
    </source>
</evidence>
<dbReference type="SUPFAM" id="SSF51905">
    <property type="entry name" value="FAD/NAD(P)-binding domain"/>
    <property type="match status" value="1"/>
</dbReference>
<dbReference type="FunFam" id="3.50.50.60:FF:000001">
    <property type="entry name" value="Dihydrolipoyl dehydrogenase, mitochondrial"/>
    <property type="match status" value="1"/>
</dbReference>
<feature type="disulfide bond" description="Redox-active" evidence="18">
    <location>
        <begin position="45"/>
        <end position="50"/>
    </location>
</feature>
<comment type="subcellular location">
    <subcellularLocation>
        <location evidence="1">Cytoplasm</location>
    </subcellularLocation>
</comment>
<evidence type="ECO:0000256" key="9">
    <source>
        <dbReference type="ARBA" id="ARBA00022990"/>
    </source>
</evidence>
<feature type="binding site" evidence="17">
    <location>
        <position position="272"/>
    </location>
    <ligand>
        <name>NAD(+)</name>
        <dbReference type="ChEBI" id="CHEBI:57540"/>
    </ligand>
</feature>
<feature type="binding site" evidence="17">
    <location>
        <position position="117"/>
    </location>
    <ligand>
        <name>FAD</name>
        <dbReference type="ChEBI" id="CHEBI:57692"/>
    </ligand>
</feature>
<name>A0A0B6XCI2_XENBV</name>
<evidence type="ECO:0000313" key="22">
    <source>
        <dbReference type="EMBL" id="CDM91245.1"/>
    </source>
</evidence>
<dbReference type="Gene3D" id="3.30.390.30">
    <property type="match status" value="1"/>
</dbReference>
<evidence type="ECO:0000256" key="4">
    <source>
        <dbReference type="ARBA" id="ARBA00012608"/>
    </source>
</evidence>
<dbReference type="InterPro" id="IPR006258">
    <property type="entry name" value="Lipoamide_DH"/>
</dbReference>
<dbReference type="FunFam" id="3.30.390.30:FF:000001">
    <property type="entry name" value="Dihydrolipoyl dehydrogenase"/>
    <property type="match status" value="1"/>
</dbReference>
<dbReference type="InterPro" id="IPR016156">
    <property type="entry name" value="FAD/NAD-linked_Rdtase_dimer_sf"/>
</dbReference>
<evidence type="ECO:0000256" key="2">
    <source>
        <dbReference type="ARBA" id="ARBA00007532"/>
    </source>
</evidence>
<feature type="domain" description="Pyridine nucleotide-disulphide oxidoreductase dimerisation" evidence="20">
    <location>
        <begin position="347"/>
        <end position="455"/>
    </location>
</feature>
<evidence type="ECO:0000259" key="21">
    <source>
        <dbReference type="Pfam" id="PF07992"/>
    </source>
</evidence>
<keyword evidence="12" id="KW-1015">Disulfide bond</keyword>
<dbReference type="PRINTS" id="PR00368">
    <property type="entry name" value="FADPNR"/>
</dbReference>
<protein>
    <recommendedName>
        <fullName evidence="5 19">Dihydrolipoyl dehydrogenase</fullName>
        <ecNumber evidence="4 19">1.8.1.4</ecNumber>
    </recommendedName>
</protein>
<keyword evidence="13 19" id="KW-0676">Redox-active center</keyword>
<dbReference type="InterPro" id="IPR050151">
    <property type="entry name" value="Class-I_Pyr_Nuc-Dis_Oxidored"/>
</dbReference>
<evidence type="ECO:0000313" key="23">
    <source>
        <dbReference type="Proteomes" id="UP000032930"/>
    </source>
</evidence>
<dbReference type="GO" id="GO:0050660">
    <property type="term" value="F:flavin adenine dinucleotide binding"/>
    <property type="evidence" value="ECO:0007669"/>
    <property type="project" value="InterPro"/>
</dbReference>
<keyword evidence="17" id="KW-0547">Nucleotide-binding</keyword>
<dbReference type="GO" id="GO:0004148">
    <property type="term" value="F:dihydrolipoyl dehydrogenase (NADH) activity"/>
    <property type="evidence" value="ECO:0007669"/>
    <property type="project" value="UniProtKB-EC"/>
</dbReference>
<evidence type="ECO:0000256" key="17">
    <source>
        <dbReference type="PIRSR" id="PIRSR000350-3"/>
    </source>
</evidence>
<dbReference type="RefSeq" id="WP_155271354.1">
    <property type="nucleotide sequence ID" value="NZ_CAWMEF010000001.1"/>
</dbReference>
<dbReference type="KEGG" id="xbv:XBW1_3889"/>
<keyword evidence="6" id="KW-0963">Cytoplasm</keyword>
<comment type="similarity">
    <text evidence="2 19">Belongs to the class-I pyridine nucleotide-disulfide oxidoreductase family.</text>
</comment>
<comment type="subunit">
    <text evidence="3">Homodimer.</text>
</comment>
<evidence type="ECO:0000256" key="11">
    <source>
        <dbReference type="ARBA" id="ARBA00023027"/>
    </source>
</evidence>
<dbReference type="PANTHER" id="PTHR22912:SF160">
    <property type="entry name" value="DIHYDROLIPOYL DEHYDROGENASE"/>
    <property type="match status" value="1"/>
</dbReference>
<evidence type="ECO:0000256" key="15">
    <source>
        <dbReference type="ARBA" id="ARBA00054324"/>
    </source>
</evidence>
<evidence type="ECO:0000256" key="5">
    <source>
        <dbReference type="ARBA" id="ARBA00016961"/>
    </source>
</evidence>
<evidence type="ECO:0000256" key="1">
    <source>
        <dbReference type="ARBA" id="ARBA00004496"/>
    </source>
</evidence>
<keyword evidence="10 19" id="KW-0560">Oxidoreductase</keyword>
<keyword evidence="8 17" id="KW-0274">FAD</keyword>
<dbReference type="GO" id="GO:0005737">
    <property type="term" value="C:cytoplasm"/>
    <property type="evidence" value="ECO:0007669"/>
    <property type="project" value="UniProtKB-SubCell"/>
</dbReference>
<feature type="binding site" evidence="17">
    <location>
        <position position="54"/>
    </location>
    <ligand>
        <name>FAD</name>
        <dbReference type="ChEBI" id="CHEBI:57692"/>
    </ligand>
</feature>
<evidence type="ECO:0000256" key="13">
    <source>
        <dbReference type="ARBA" id="ARBA00023284"/>
    </source>
</evidence>
<dbReference type="PROSITE" id="PS00076">
    <property type="entry name" value="PYRIDINE_REDOX_1"/>
    <property type="match status" value="1"/>
</dbReference>
<comment type="catalytic activity">
    <reaction evidence="14 19">
        <text>N(6)-[(R)-dihydrolipoyl]-L-lysyl-[protein] + NAD(+) = N(6)-[(R)-lipoyl]-L-lysyl-[protein] + NADH + H(+)</text>
        <dbReference type="Rhea" id="RHEA:15045"/>
        <dbReference type="Rhea" id="RHEA-COMP:10474"/>
        <dbReference type="Rhea" id="RHEA-COMP:10475"/>
        <dbReference type="ChEBI" id="CHEBI:15378"/>
        <dbReference type="ChEBI" id="CHEBI:57540"/>
        <dbReference type="ChEBI" id="CHEBI:57945"/>
        <dbReference type="ChEBI" id="CHEBI:83099"/>
        <dbReference type="ChEBI" id="CHEBI:83100"/>
        <dbReference type="EC" id="1.8.1.4"/>
    </reaction>
</comment>
<dbReference type="AlphaFoldDB" id="A0A0B6XCI2"/>
<dbReference type="InterPro" id="IPR012999">
    <property type="entry name" value="Pyr_OxRdtase_I_AS"/>
</dbReference>
<sequence>MSTEIKAQVVVLGAGPAGYSAAFRCADLGLDTVLVERYSTLGGVCLNVGCIPSKALLHVAKVIEEAKALAQHGIVFGEPQTDIDKIRLWKEKVISQLTGGLGGMAKGRKVNVVNGIGKFTGANTLVVESEKGATTINFDNAIIAAGSRPIQLPFIPHDDPRVWDSTDALELKTVPERLLVMGGGIIGLEMGTVYHALGSQIDVVEMFDQVIPAADKDIVKVFTKRISKKFNLMLETKVTAVEAKEDGIYVTMEGKKAPAEPQRYDAVLVAIGRVPNGKSLDAGQAGVEVDERGFIHVDKQMRTNVPHIFAIGDIVGQPMLAHKGVHEGHVAAEVISGKKHYFDPKVIPSIAYTEPEVAWVGLTEKEAKEKGISYETATFPWAASGRAIASDCSDGMTKLIFDKESNRIIGGAIVGTNGGELLGEIGLAIEMGCDAEDIALTIHAHPTLYESIGMAAEMYEGSITDLPNPKAKKKK</sequence>
<feature type="binding site" evidence="17">
    <location>
        <begin position="182"/>
        <end position="189"/>
    </location>
    <ligand>
        <name>NAD(+)</name>
        <dbReference type="ChEBI" id="CHEBI:57540"/>
    </ligand>
</feature>
<feature type="binding site" evidence="17">
    <location>
        <position position="205"/>
    </location>
    <ligand>
        <name>NAD(+)</name>
        <dbReference type="ChEBI" id="CHEBI:57540"/>
    </ligand>
</feature>
<keyword evidence="7 19" id="KW-0285">Flavoprotein</keyword>
<accession>A0A0B6XCI2</accession>
<dbReference type="InterPro" id="IPR023753">
    <property type="entry name" value="FAD/NAD-binding_dom"/>
</dbReference>
<dbReference type="GO" id="GO:0006979">
    <property type="term" value="P:response to oxidative stress"/>
    <property type="evidence" value="ECO:0007669"/>
    <property type="project" value="UniProtKB-ARBA"/>
</dbReference>
<dbReference type="PANTHER" id="PTHR22912">
    <property type="entry name" value="DISULFIDE OXIDOREDUCTASE"/>
    <property type="match status" value="1"/>
</dbReference>
<dbReference type="InterPro" id="IPR001100">
    <property type="entry name" value="Pyr_nuc-diS_OxRdtase"/>
</dbReference>
<dbReference type="NCBIfam" id="TIGR01350">
    <property type="entry name" value="lipoamide_DH"/>
    <property type="match status" value="1"/>
</dbReference>
<dbReference type="FunFam" id="3.50.50.60:FF:000014">
    <property type="entry name" value="Dihydrolipoyl dehydrogenase"/>
    <property type="match status" value="1"/>
</dbReference>
<organism evidence="22 23">
    <name type="scientific">Xenorhabdus bovienii</name>
    <name type="common">Xenorhabdus nematophila subsp. bovienii</name>
    <dbReference type="NCBI Taxonomy" id="40576"/>
    <lineage>
        <taxon>Bacteria</taxon>
        <taxon>Pseudomonadati</taxon>
        <taxon>Pseudomonadota</taxon>
        <taxon>Gammaproteobacteria</taxon>
        <taxon>Enterobacterales</taxon>
        <taxon>Morganellaceae</taxon>
        <taxon>Xenorhabdus</taxon>
    </lineage>
</organism>
<dbReference type="PRINTS" id="PR00411">
    <property type="entry name" value="PNDRDTASEI"/>
</dbReference>
<comment type="cofactor">
    <cofactor evidence="17 19">
        <name>FAD</name>
        <dbReference type="ChEBI" id="CHEBI:57692"/>
    </cofactor>
    <text evidence="17 19">Binds 1 FAD per subunit.</text>
</comment>
<evidence type="ECO:0000256" key="6">
    <source>
        <dbReference type="ARBA" id="ARBA00022490"/>
    </source>
</evidence>
<feature type="active site" description="Proton acceptor" evidence="16">
    <location>
        <position position="445"/>
    </location>
</feature>
<comment type="function">
    <text evidence="15">Lipoamide dehydrogenase is a component of the glycine cleavage system as well as of the alpha-ketoacid dehydrogenase complexes.</text>
</comment>
<proteinExistence type="inferred from homology"/>
<evidence type="ECO:0000256" key="3">
    <source>
        <dbReference type="ARBA" id="ARBA00011738"/>
    </source>
</evidence>
<evidence type="ECO:0000256" key="10">
    <source>
        <dbReference type="ARBA" id="ARBA00023002"/>
    </source>
</evidence>
<dbReference type="Proteomes" id="UP000032930">
    <property type="component" value="Chromosome"/>
</dbReference>
<dbReference type="GO" id="GO:0006103">
    <property type="term" value="P:2-oxoglutarate metabolic process"/>
    <property type="evidence" value="ECO:0007669"/>
    <property type="project" value="TreeGrafter"/>
</dbReference>
<dbReference type="Pfam" id="PF07992">
    <property type="entry name" value="Pyr_redox_2"/>
    <property type="match status" value="1"/>
</dbReference>
<evidence type="ECO:0000259" key="20">
    <source>
        <dbReference type="Pfam" id="PF02852"/>
    </source>
</evidence>
<gene>
    <name evidence="22" type="primary">lpdA</name>
    <name evidence="22" type="ORF">XBW1_3889</name>
</gene>
<dbReference type="SUPFAM" id="SSF55424">
    <property type="entry name" value="FAD/NAD-linked reductases, dimerisation (C-terminal) domain"/>
    <property type="match status" value="1"/>
</dbReference>
<evidence type="ECO:0000256" key="7">
    <source>
        <dbReference type="ARBA" id="ARBA00022630"/>
    </source>
</evidence>
<comment type="miscellaneous">
    <text evidence="19">The active site is a redox-active disulfide bond.</text>
</comment>
<evidence type="ECO:0000256" key="19">
    <source>
        <dbReference type="RuleBase" id="RU003692"/>
    </source>
</evidence>
<dbReference type="InterPro" id="IPR036188">
    <property type="entry name" value="FAD/NAD-bd_sf"/>
</dbReference>
<evidence type="ECO:0000256" key="12">
    <source>
        <dbReference type="ARBA" id="ARBA00023157"/>
    </source>
</evidence>
<keyword evidence="11 17" id="KW-0520">NAD</keyword>
<dbReference type="PIRSF" id="PIRSF000350">
    <property type="entry name" value="Mercury_reductase_MerA"/>
    <property type="match status" value="1"/>
</dbReference>
<keyword evidence="9" id="KW-0007">Acetylation</keyword>
<evidence type="ECO:0000256" key="16">
    <source>
        <dbReference type="PIRSR" id="PIRSR000350-2"/>
    </source>
</evidence>
<feature type="binding site" evidence="17">
    <location>
        <begin position="319"/>
        <end position="322"/>
    </location>
    <ligand>
        <name>FAD</name>
        <dbReference type="ChEBI" id="CHEBI:57692"/>
    </ligand>
</feature>
<dbReference type="Pfam" id="PF02852">
    <property type="entry name" value="Pyr_redox_dim"/>
    <property type="match status" value="1"/>
</dbReference>
<feature type="binding site" evidence="17">
    <location>
        <position position="313"/>
    </location>
    <ligand>
        <name>FAD</name>
        <dbReference type="ChEBI" id="CHEBI:57692"/>
    </ligand>
</feature>
<feature type="domain" description="FAD/NAD(P)-binding" evidence="21">
    <location>
        <begin position="8"/>
        <end position="328"/>
    </location>
</feature>
<dbReference type="EMBL" id="FO818637">
    <property type="protein sequence ID" value="CDM91245.1"/>
    <property type="molecule type" value="Genomic_DNA"/>
</dbReference>
<dbReference type="Gene3D" id="3.50.50.60">
    <property type="entry name" value="FAD/NAD(P)-binding domain"/>
    <property type="match status" value="2"/>
</dbReference>
<evidence type="ECO:0000256" key="18">
    <source>
        <dbReference type="PIRSR" id="PIRSR000350-4"/>
    </source>
</evidence>
<dbReference type="EC" id="1.8.1.4" evidence="4 19"/>
<evidence type="ECO:0000256" key="8">
    <source>
        <dbReference type="ARBA" id="ARBA00022827"/>
    </source>
</evidence>
<reference evidence="22 23" key="1">
    <citation type="submission" date="2014-02" db="EMBL/GenBank/DDBJ databases">
        <authorList>
            <person name="Genoscope - CEA"/>
        </authorList>
    </citation>
    <scope>NUCLEOTIDE SEQUENCE [LARGE SCALE GENOMIC DNA]</scope>
    <source>
        <strain evidence="22 23">CS03</strain>
    </source>
</reference>
<dbReference type="InterPro" id="IPR004099">
    <property type="entry name" value="Pyr_nucl-diS_OxRdtase_dimer"/>
</dbReference>